<gene>
    <name evidence="2" type="ORF">Xbud_02444</name>
</gene>
<dbReference type="RefSeq" id="WP_244589936.1">
    <property type="nucleotide sequence ID" value="NZ_CAWNNJ010000024.1"/>
</dbReference>
<sequence>MKIFSYAVLLELFYAPLSLADKLAKEVGNKIANKESVNPGALKKCTYLLPEGHKYTFSIIVTSDKTTKDSNEQFKGQFEVSDETKKPLDEKRQDQLKPFIQCVKDTVL</sequence>
<evidence type="ECO:0000313" key="2">
    <source>
        <dbReference type="EMBL" id="PHM27356.1"/>
    </source>
</evidence>
<evidence type="ECO:0000256" key="1">
    <source>
        <dbReference type="SAM" id="MobiDB-lite"/>
    </source>
</evidence>
<feature type="region of interest" description="Disordered" evidence="1">
    <location>
        <begin position="70"/>
        <end position="92"/>
    </location>
</feature>
<reference evidence="2 3" key="1">
    <citation type="journal article" date="2017" name="Nat. Microbiol.">
        <title>Natural product diversity associated with the nematode symbionts Photorhabdus and Xenorhabdus.</title>
        <authorList>
            <person name="Tobias N.J."/>
            <person name="Wolff H."/>
            <person name="Djahanschiri B."/>
            <person name="Grundmann F."/>
            <person name="Kronenwerth M."/>
            <person name="Shi Y.M."/>
            <person name="Simonyi S."/>
            <person name="Grun P."/>
            <person name="Shapiro-Ilan D."/>
            <person name="Pidot S.J."/>
            <person name="Stinear T.P."/>
            <person name="Ebersberger I."/>
            <person name="Bode H.B."/>
        </authorList>
    </citation>
    <scope>NUCLEOTIDE SEQUENCE [LARGE SCALE GENOMIC DNA]</scope>
    <source>
        <strain evidence="2 3">DSM 16342</strain>
    </source>
</reference>
<accession>A0A2D0IZL2</accession>
<dbReference type="AlphaFoldDB" id="A0A2D0IZL2"/>
<organism evidence="2 3">
    <name type="scientific">Xenorhabdus budapestensis</name>
    <dbReference type="NCBI Taxonomy" id="290110"/>
    <lineage>
        <taxon>Bacteria</taxon>
        <taxon>Pseudomonadati</taxon>
        <taxon>Pseudomonadota</taxon>
        <taxon>Gammaproteobacteria</taxon>
        <taxon>Enterobacterales</taxon>
        <taxon>Morganellaceae</taxon>
        <taxon>Xenorhabdus</taxon>
    </lineage>
</organism>
<dbReference type="EMBL" id="NIBS01000012">
    <property type="protein sequence ID" value="PHM27356.1"/>
    <property type="molecule type" value="Genomic_DNA"/>
</dbReference>
<comment type="caution">
    <text evidence="2">The sequence shown here is derived from an EMBL/GenBank/DDBJ whole genome shotgun (WGS) entry which is preliminary data.</text>
</comment>
<evidence type="ECO:0000313" key="3">
    <source>
        <dbReference type="Proteomes" id="UP000225833"/>
    </source>
</evidence>
<feature type="compositionally biased region" description="Basic and acidic residues" evidence="1">
    <location>
        <begin position="82"/>
        <end position="92"/>
    </location>
</feature>
<dbReference type="Proteomes" id="UP000225833">
    <property type="component" value="Unassembled WGS sequence"/>
</dbReference>
<protein>
    <submittedName>
        <fullName evidence="2">Uncharacterized protein</fullName>
    </submittedName>
</protein>
<name>A0A2D0IZL2_XENBU</name>
<proteinExistence type="predicted"/>